<dbReference type="NCBIfam" id="TIGR01772">
    <property type="entry name" value="MDH_euk_gproteo"/>
    <property type="match status" value="1"/>
</dbReference>
<feature type="binding site" evidence="13">
    <location>
        <position position="254"/>
    </location>
    <ligand>
        <name>NAD(+)</name>
        <dbReference type="ChEBI" id="CHEBI:57540"/>
    </ligand>
</feature>
<dbReference type="EC" id="1.1.1.37" evidence="4 15"/>
<dbReference type="PANTHER" id="PTHR11540">
    <property type="entry name" value="MALATE AND LACTATE DEHYDROGENASE"/>
    <property type="match status" value="1"/>
</dbReference>
<evidence type="ECO:0000256" key="7">
    <source>
        <dbReference type="ARBA" id="ARBA00023002"/>
    </source>
</evidence>
<dbReference type="GO" id="GO:0006097">
    <property type="term" value="P:glyoxylate cycle"/>
    <property type="evidence" value="ECO:0007669"/>
    <property type="project" value="UniProtKB-KW"/>
</dbReference>
<feature type="binding site" evidence="12">
    <location>
        <position position="179"/>
    </location>
    <ligand>
        <name>substrate</name>
    </ligand>
</feature>
<evidence type="ECO:0000256" key="12">
    <source>
        <dbReference type="PIRSR" id="PIRSR000102-2"/>
    </source>
</evidence>
<dbReference type="GO" id="GO:0006108">
    <property type="term" value="P:malate metabolic process"/>
    <property type="evidence" value="ECO:0007669"/>
    <property type="project" value="InterPro"/>
</dbReference>
<evidence type="ECO:0000259" key="17">
    <source>
        <dbReference type="Pfam" id="PF02866"/>
    </source>
</evidence>
<evidence type="ECO:0000256" key="1">
    <source>
        <dbReference type="ARBA" id="ARBA00004275"/>
    </source>
</evidence>
<dbReference type="InterPro" id="IPR001252">
    <property type="entry name" value="Malate_DH_AS"/>
</dbReference>
<feature type="binding site" evidence="12">
    <location>
        <position position="113"/>
    </location>
    <ligand>
        <name>substrate</name>
    </ligand>
</feature>
<comment type="subcellular location">
    <subcellularLocation>
        <location evidence="1">Peroxisome</location>
    </subcellularLocation>
</comment>
<organism evidence="18">
    <name type="scientific">Dunaliella tertiolecta</name>
    <name type="common">Green alga</name>
    <dbReference type="NCBI Taxonomy" id="3047"/>
    <lineage>
        <taxon>Eukaryota</taxon>
        <taxon>Viridiplantae</taxon>
        <taxon>Chlorophyta</taxon>
        <taxon>core chlorophytes</taxon>
        <taxon>Chlorophyceae</taxon>
        <taxon>CS clade</taxon>
        <taxon>Chlamydomonadales</taxon>
        <taxon>Dunaliellaceae</taxon>
        <taxon>Dunaliella</taxon>
    </lineage>
</organism>
<dbReference type="AlphaFoldDB" id="A0A7S3RA01"/>
<feature type="active site" description="Proton acceptor" evidence="11">
    <location>
        <position position="203"/>
    </location>
</feature>
<dbReference type="Gene3D" id="3.40.50.720">
    <property type="entry name" value="NAD(P)-binding Rossmann-like Domain"/>
    <property type="match status" value="1"/>
</dbReference>
<keyword evidence="8 13" id="KW-0520">NAD</keyword>
<evidence type="ECO:0000256" key="9">
    <source>
        <dbReference type="ARBA" id="ARBA00023140"/>
    </source>
</evidence>
<evidence type="ECO:0000259" key="16">
    <source>
        <dbReference type="Pfam" id="PF00056"/>
    </source>
</evidence>
<evidence type="ECO:0000256" key="13">
    <source>
        <dbReference type="PIRSR" id="PIRSR000102-3"/>
    </source>
</evidence>
<dbReference type="SUPFAM" id="SSF56327">
    <property type="entry name" value="LDH C-terminal domain-like"/>
    <property type="match status" value="1"/>
</dbReference>
<dbReference type="SUPFAM" id="SSF51735">
    <property type="entry name" value="NAD(P)-binding Rossmann-fold domains"/>
    <property type="match status" value="1"/>
</dbReference>
<dbReference type="Pfam" id="PF02866">
    <property type="entry name" value="Ldh_1_C"/>
    <property type="match status" value="1"/>
</dbReference>
<dbReference type="GO" id="GO:0006099">
    <property type="term" value="P:tricarboxylic acid cycle"/>
    <property type="evidence" value="ECO:0007669"/>
    <property type="project" value="UniProtKB-KW"/>
</dbReference>
<evidence type="ECO:0000256" key="11">
    <source>
        <dbReference type="PIRSR" id="PIRSR000102-1"/>
    </source>
</evidence>
<evidence type="ECO:0000256" key="5">
    <source>
        <dbReference type="ARBA" id="ARBA00022435"/>
    </source>
</evidence>
<dbReference type="InterPro" id="IPR036291">
    <property type="entry name" value="NAD(P)-bd_dom_sf"/>
</dbReference>
<feature type="binding site" evidence="12">
    <location>
        <position position="145"/>
    </location>
    <ligand>
        <name>substrate</name>
    </ligand>
</feature>
<evidence type="ECO:0000256" key="8">
    <source>
        <dbReference type="ARBA" id="ARBA00023027"/>
    </source>
</evidence>
<comment type="catalytic activity">
    <reaction evidence="10 15">
        <text>(S)-malate + NAD(+) = oxaloacetate + NADH + H(+)</text>
        <dbReference type="Rhea" id="RHEA:21432"/>
        <dbReference type="ChEBI" id="CHEBI:15378"/>
        <dbReference type="ChEBI" id="CHEBI:15589"/>
        <dbReference type="ChEBI" id="CHEBI:16452"/>
        <dbReference type="ChEBI" id="CHEBI:57540"/>
        <dbReference type="ChEBI" id="CHEBI:57945"/>
        <dbReference type="EC" id="1.1.1.37"/>
    </reaction>
</comment>
<comment type="similarity">
    <text evidence="2">Belongs to the LDH/MDH superfamily. MDH type 1 family.</text>
</comment>
<evidence type="ECO:0000256" key="10">
    <source>
        <dbReference type="ARBA" id="ARBA00048313"/>
    </source>
</evidence>
<dbReference type="GO" id="GO:0030060">
    <property type="term" value="F:L-malate dehydrogenase (NAD+) activity"/>
    <property type="evidence" value="ECO:0007669"/>
    <property type="project" value="UniProtKB-EC"/>
</dbReference>
<dbReference type="InterPro" id="IPR001236">
    <property type="entry name" value="Lactate/malate_DH_N"/>
</dbReference>
<dbReference type="PROSITE" id="PS00068">
    <property type="entry name" value="MDH"/>
    <property type="match status" value="1"/>
</dbReference>
<evidence type="ECO:0000256" key="6">
    <source>
        <dbReference type="ARBA" id="ARBA00022532"/>
    </source>
</evidence>
<feature type="binding site" evidence="13">
    <location>
        <begin position="34"/>
        <end position="40"/>
    </location>
    <ligand>
        <name>NAD(+)</name>
        <dbReference type="ChEBI" id="CHEBI:57540"/>
    </ligand>
</feature>
<evidence type="ECO:0000256" key="2">
    <source>
        <dbReference type="ARBA" id="ARBA00008824"/>
    </source>
</evidence>
<feature type="domain" description="Lactate/malate dehydrogenase N-terminal" evidence="16">
    <location>
        <begin position="29"/>
        <end position="171"/>
    </location>
</feature>
<keyword evidence="6 15" id="KW-0816">Tricarboxylic acid cycle</keyword>
<dbReference type="InterPro" id="IPR010097">
    <property type="entry name" value="Malate_DH_type1"/>
</dbReference>
<evidence type="ECO:0000256" key="14">
    <source>
        <dbReference type="RuleBase" id="RU003369"/>
    </source>
</evidence>
<evidence type="ECO:0000256" key="3">
    <source>
        <dbReference type="ARBA" id="ARBA00011738"/>
    </source>
</evidence>
<feature type="binding site" evidence="13">
    <location>
        <position position="120"/>
    </location>
    <ligand>
        <name>NAD(+)</name>
        <dbReference type="ChEBI" id="CHEBI:57540"/>
    </ligand>
</feature>
<dbReference type="Gene3D" id="3.90.110.10">
    <property type="entry name" value="Lactate dehydrogenase/glycoside hydrolase, family 4, C-terminal"/>
    <property type="match status" value="1"/>
</dbReference>
<dbReference type="FunFam" id="3.90.110.10:FF:000001">
    <property type="entry name" value="Malate dehydrogenase"/>
    <property type="match status" value="1"/>
</dbReference>
<evidence type="ECO:0000256" key="4">
    <source>
        <dbReference type="ARBA" id="ARBA00012995"/>
    </source>
</evidence>
<keyword evidence="7 14" id="KW-0560">Oxidoreductase</keyword>
<keyword evidence="5" id="KW-0329">Glyoxylate bypass</keyword>
<evidence type="ECO:0000256" key="15">
    <source>
        <dbReference type="RuleBase" id="RU003405"/>
    </source>
</evidence>
<feature type="domain" description="Lactate/malate dehydrogenase C-terminal" evidence="17">
    <location>
        <begin position="173"/>
        <end position="337"/>
    </location>
</feature>
<keyword evidence="9" id="KW-0576">Peroxisome</keyword>
<reference evidence="18" key="1">
    <citation type="submission" date="2021-01" db="EMBL/GenBank/DDBJ databases">
        <authorList>
            <person name="Corre E."/>
            <person name="Pelletier E."/>
            <person name="Niang G."/>
            <person name="Scheremetjew M."/>
            <person name="Finn R."/>
            <person name="Kale V."/>
            <person name="Holt S."/>
            <person name="Cochrane G."/>
            <person name="Meng A."/>
            <person name="Brown T."/>
            <person name="Cohen L."/>
        </authorList>
    </citation>
    <scope>NUCLEOTIDE SEQUENCE</scope>
    <source>
        <strain evidence="18">CCMP1320</strain>
    </source>
</reference>
<dbReference type="EMBL" id="HBIP01036319">
    <property type="protein sequence ID" value="CAE0506984.1"/>
    <property type="molecule type" value="Transcribed_RNA"/>
</dbReference>
<dbReference type="GO" id="GO:0005777">
    <property type="term" value="C:peroxisome"/>
    <property type="evidence" value="ECO:0007669"/>
    <property type="project" value="UniProtKB-SubCell"/>
</dbReference>
<sequence length="348" mass="36307">MNQAAKRLVHIADHILAPMSAPSSSRGAKVAVLGASGGIGQPLSMLLKTSPRVSELSLYDVANTPGVAADLGHINTGSTVKGYVGPDQLPEALQGCDLVVIPAGIPRKPGMTRDDLFNINASIVAGLVQGVATHCPQAWVAIISNPVNSTVPIAAEVLKRAGVYDPKKLFGVTTLDVVRAEKFISEINKVDPKDVSVPVVGGHAGITIVPLLSQSQPPLKLSEDELAKLTSRIQNAGTEVVEAKQGAGSATLSMAYAAARFAEACLRAQTGEDIIEYAYVQSSVLPNVPFLASKLRLGSQGTVQELGLGPLSSAEQRNIEAMTPELLGSIKKGVEFVEKQGVEAANKK</sequence>
<feature type="binding site" evidence="12">
    <location>
        <position position="107"/>
    </location>
    <ligand>
        <name>substrate</name>
    </ligand>
</feature>
<proteinExistence type="inferred from homology"/>
<dbReference type="InterPro" id="IPR001557">
    <property type="entry name" value="L-lactate/malate_DH"/>
</dbReference>
<protein>
    <recommendedName>
        <fullName evidence="4 15">Malate dehydrogenase</fullName>
        <ecNumber evidence="4 15">1.1.1.37</ecNumber>
    </recommendedName>
</protein>
<dbReference type="FunFam" id="3.40.50.720:FF:000013">
    <property type="entry name" value="Malate dehydrogenase"/>
    <property type="match status" value="1"/>
</dbReference>
<name>A0A7S3RA01_DUNTE</name>
<feature type="binding site" evidence="13">
    <location>
        <begin position="143"/>
        <end position="145"/>
    </location>
    <ligand>
        <name>NAD(+)</name>
        <dbReference type="ChEBI" id="CHEBI:57540"/>
    </ligand>
</feature>
<dbReference type="PIRSF" id="PIRSF000102">
    <property type="entry name" value="Lac_mal_DH"/>
    <property type="match status" value="1"/>
</dbReference>
<dbReference type="CDD" id="cd01337">
    <property type="entry name" value="MDH_glyoxysomal_mitochondrial"/>
    <property type="match status" value="1"/>
</dbReference>
<accession>A0A7S3RA01</accession>
<dbReference type="GO" id="GO:0009507">
    <property type="term" value="C:chloroplast"/>
    <property type="evidence" value="ECO:0007669"/>
    <property type="project" value="TreeGrafter"/>
</dbReference>
<gene>
    <name evidence="18" type="ORF">DTER00134_LOCUS22060</name>
</gene>
<comment type="subunit">
    <text evidence="3">Homodimer.</text>
</comment>
<feature type="binding site" evidence="13">
    <location>
        <position position="60"/>
    </location>
    <ligand>
        <name>NAD(+)</name>
        <dbReference type="ChEBI" id="CHEBI:57540"/>
    </ligand>
</feature>
<dbReference type="PANTHER" id="PTHR11540:SF71">
    <property type="entry name" value="MALATE DEHYDROGENASE 1, PEROXISOMAL"/>
    <property type="match status" value="1"/>
</dbReference>
<dbReference type="InterPro" id="IPR015955">
    <property type="entry name" value="Lactate_DH/Glyco_Ohase_4_C"/>
</dbReference>
<dbReference type="Pfam" id="PF00056">
    <property type="entry name" value="Ldh_1_N"/>
    <property type="match status" value="1"/>
</dbReference>
<dbReference type="InterPro" id="IPR022383">
    <property type="entry name" value="Lactate/malate_DH_C"/>
</dbReference>
<evidence type="ECO:0000313" key="18">
    <source>
        <dbReference type="EMBL" id="CAE0506984.1"/>
    </source>
</evidence>